<evidence type="ECO:0000313" key="1">
    <source>
        <dbReference type="EMBL" id="TNM99943.1"/>
    </source>
</evidence>
<comment type="caution">
    <text evidence="1">The sequence shown here is derived from an EMBL/GenBank/DDBJ whole genome shotgun (WGS) entry which is preliminary data.</text>
</comment>
<name>A0A4Z2C700_9TELE</name>
<dbReference type="AlphaFoldDB" id="A0A4Z2C700"/>
<proteinExistence type="predicted"/>
<dbReference type="Proteomes" id="UP000516260">
    <property type="component" value="Chromosome 13"/>
</dbReference>
<organism evidence="1 2">
    <name type="scientific">Takifugu bimaculatus</name>
    <dbReference type="NCBI Taxonomy" id="433685"/>
    <lineage>
        <taxon>Eukaryota</taxon>
        <taxon>Metazoa</taxon>
        <taxon>Chordata</taxon>
        <taxon>Craniata</taxon>
        <taxon>Vertebrata</taxon>
        <taxon>Euteleostomi</taxon>
        <taxon>Actinopterygii</taxon>
        <taxon>Neopterygii</taxon>
        <taxon>Teleostei</taxon>
        <taxon>Neoteleostei</taxon>
        <taxon>Acanthomorphata</taxon>
        <taxon>Eupercaria</taxon>
        <taxon>Tetraodontiformes</taxon>
        <taxon>Tetradontoidea</taxon>
        <taxon>Tetraodontidae</taxon>
        <taxon>Takifugu</taxon>
    </lineage>
</organism>
<evidence type="ECO:0000313" key="2">
    <source>
        <dbReference type="Proteomes" id="UP000516260"/>
    </source>
</evidence>
<accession>A0A4Z2C700</accession>
<keyword evidence="2" id="KW-1185">Reference proteome</keyword>
<sequence length="50" mass="5533">MKLRVLVRHNAEGCDARTGRGTFGCRAERYQLKNEALASAAATMTDARQH</sequence>
<gene>
    <name evidence="1" type="ORF">fugu_012976</name>
</gene>
<protein>
    <submittedName>
        <fullName evidence="1">Uncharacterized protein</fullName>
    </submittedName>
</protein>
<dbReference type="EMBL" id="SWLE01000005">
    <property type="protein sequence ID" value="TNM99943.1"/>
    <property type="molecule type" value="Genomic_DNA"/>
</dbReference>
<reference evidence="1 2" key="1">
    <citation type="submission" date="2019-04" db="EMBL/GenBank/DDBJ databases">
        <title>The sequence and de novo assembly of Takifugu bimaculatus genome using PacBio and Hi-C technologies.</title>
        <authorList>
            <person name="Xu P."/>
            <person name="Liu B."/>
            <person name="Zhou Z."/>
        </authorList>
    </citation>
    <scope>NUCLEOTIDE SEQUENCE [LARGE SCALE GENOMIC DNA]</scope>
    <source>
        <strain evidence="1">TB-2018</strain>
        <tissue evidence="1">Muscle</tissue>
    </source>
</reference>